<evidence type="ECO:0000313" key="13">
    <source>
        <dbReference type="Ensembl" id="ENSLLEP00000042099.1"/>
    </source>
</evidence>
<comment type="subcellular location">
    <subcellularLocation>
        <location evidence="1">Cytoplasm</location>
        <location evidence="1">Cytoskeleton</location>
        <location evidence="1">Microtubule organizing center</location>
        <location evidence="1">Centrosome</location>
    </subcellularLocation>
</comment>
<comment type="similarity">
    <text evidence="2">Belongs to the translokin family.</text>
</comment>
<dbReference type="PANTHER" id="PTHR19336">
    <property type="entry name" value="UNCHARACTERIZED DUF1167"/>
    <property type="match status" value="1"/>
</dbReference>
<dbReference type="GO" id="GO:0008017">
    <property type="term" value="F:microtubule binding"/>
    <property type="evidence" value="ECO:0007669"/>
    <property type="project" value="InterPro"/>
</dbReference>
<evidence type="ECO:0000259" key="12">
    <source>
        <dbReference type="Pfam" id="PF14073"/>
    </source>
</evidence>
<keyword evidence="4" id="KW-0493">Microtubule</keyword>
<feature type="coiled-coil region" evidence="9">
    <location>
        <begin position="184"/>
        <end position="211"/>
    </location>
</feature>
<dbReference type="Ensembl" id="ENSLLET00000043781.1">
    <property type="protein sequence ID" value="ENSLLEP00000042099.1"/>
    <property type="gene ID" value="ENSLLEG00000026784.1"/>
</dbReference>
<dbReference type="InterPro" id="IPR025913">
    <property type="entry name" value="Cep57_CLD"/>
</dbReference>
<evidence type="ECO:0000256" key="10">
    <source>
        <dbReference type="SAM" id="MobiDB-lite"/>
    </source>
</evidence>
<reference evidence="13" key="1">
    <citation type="submission" date="2025-08" db="UniProtKB">
        <authorList>
            <consortium name="Ensembl"/>
        </authorList>
    </citation>
    <scope>IDENTIFICATION</scope>
</reference>
<evidence type="ECO:0000256" key="1">
    <source>
        <dbReference type="ARBA" id="ARBA00004300"/>
    </source>
</evidence>
<evidence type="ECO:0000256" key="3">
    <source>
        <dbReference type="ARBA" id="ARBA00022490"/>
    </source>
</evidence>
<protein>
    <recommendedName>
        <fullName evidence="7">Centrosomal protein 57kDa-like protein 1</fullName>
    </recommendedName>
    <alternativeName>
        <fullName evidence="8">Cep57-related protein</fullName>
    </alternativeName>
</protein>
<feature type="domain" description="Cep57 centrosome microtubule-binding" evidence="11">
    <location>
        <begin position="320"/>
        <end position="391"/>
    </location>
</feature>
<organism evidence="13 14">
    <name type="scientific">Leptobrachium leishanense</name>
    <name type="common">Leishan spiny toad</name>
    <dbReference type="NCBI Taxonomy" id="445787"/>
    <lineage>
        <taxon>Eukaryota</taxon>
        <taxon>Metazoa</taxon>
        <taxon>Chordata</taxon>
        <taxon>Craniata</taxon>
        <taxon>Vertebrata</taxon>
        <taxon>Euteleostomi</taxon>
        <taxon>Amphibia</taxon>
        <taxon>Batrachia</taxon>
        <taxon>Anura</taxon>
        <taxon>Pelobatoidea</taxon>
        <taxon>Megophryidae</taxon>
        <taxon>Leptobrachium</taxon>
    </lineage>
</organism>
<dbReference type="GO" id="GO:0005813">
    <property type="term" value="C:centrosome"/>
    <property type="evidence" value="ECO:0007669"/>
    <property type="project" value="UniProtKB-SubCell"/>
</dbReference>
<name>A0A8C5QRP4_9ANUR</name>
<feature type="coiled-coil region" evidence="9">
    <location>
        <begin position="341"/>
        <end position="384"/>
    </location>
</feature>
<sequence>MDSMLKDRLLASCCQPPSSSGPQLLESSKTPTLKRSISQPYDVLQAPNSKALFTALKTLQDKICRLELEKSQARDRLASLSTEATEHNVFLDGVLERKDTSQKGVTQQNDAINKVDAAEQRCSLLDKQLDYMRKMVQSAEMEKNATNEPTVGHRDKTLAKQGVHFKLEKVDLLQKECTRLADTHRSTESKIINLEEKLSAEQQQRKCLQDKAAQLQTGLEVNRILLSSVSAQKPLHSKMKKKKPIKKSTVSKAPVQVFPKTGELPFVAGKSITSSHSLSANVQTVLHMMKLQSQRVNKSQQKNAERKTLRCLPPSRPIASSSASSTGDSLTDVLLALQDELGQMSLEHQELLKLINETEDNDIREDLEREMDYLVKQMETKSDQILKLKRHQGNIKSKKTARPVKRSATSTRTVAASECVSVEAQVTPRGKQENLTSSSPTPKGKTSLQLLKNVQKIQMNLKKDDIMWE</sequence>
<evidence type="ECO:0000256" key="8">
    <source>
        <dbReference type="ARBA" id="ARBA00042578"/>
    </source>
</evidence>
<dbReference type="GO" id="GO:0042802">
    <property type="term" value="F:identical protein binding"/>
    <property type="evidence" value="ECO:0007669"/>
    <property type="project" value="InterPro"/>
</dbReference>
<dbReference type="Pfam" id="PF06657">
    <property type="entry name" value="Cep57_MT_bd"/>
    <property type="match status" value="1"/>
</dbReference>
<proteinExistence type="inferred from homology"/>
<dbReference type="InterPro" id="IPR051756">
    <property type="entry name" value="Centrosomal_MT-associated"/>
</dbReference>
<dbReference type="GeneTree" id="ENSGT00530000063695"/>
<reference evidence="13" key="2">
    <citation type="submission" date="2025-09" db="UniProtKB">
        <authorList>
            <consortium name="Ensembl"/>
        </authorList>
    </citation>
    <scope>IDENTIFICATION</scope>
</reference>
<dbReference type="PANTHER" id="PTHR19336:SF10">
    <property type="entry name" value="CENTROSOMAL PROTEIN CEP57L1"/>
    <property type="match status" value="1"/>
</dbReference>
<evidence type="ECO:0000256" key="9">
    <source>
        <dbReference type="SAM" id="Coils"/>
    </source>
</evidence>
<keyword evidence="14" id="KW-1185">Reference proteome</keyword>
<feature type="region of interest" description="Disordered" evidence="10">
    <location>
        <begin position="295"/>
        <end position="327"/>
    </location>
</feature>
<evidence type="ECO:0000256" key="7">
    <source>
        <dbReference type="ARBA" id="ARBA00041218"/>
    </source>
</evidence>
<dbReference type="Gene3D" id="1.20.58.90">
    <property type="match status" value="1"/>
</dbReference>
<feature type="region of interest" description="Disordered" evidence="10">
    <location>
        <begin position="425"/>
        <end position="447"/>
    </location>
</feature>
<keyword evidence="3" id="KW-0963">Cytoplasm</keyword>
<keyword evidence="5 9" id="KW-0175">Coiled coil</keyword>
<dbReference type="GO" id="GO:0005874">
    <property type="term" value="C:microtubule"/>
    <property type="evidence" value="ECO:0007669"/>
    <property type="project" value="UniProtKB-KW"/>
</dbReference>
<feature type="domain" description="Cep57 centrosome localisation" evidence="12">
    <location>
        <begin position="51"/>
        <end position="226"/>
    </location>
</feature>
<evidence type="ECO:0000313" key="14">
    <source>
        <dbReference type="Proteomes" id="UP000694569"/>
    </source>
</evidence>
<evidence type="ECO:0000256" key="2">
    <source>
        <dbReference type="ARBA" id="ARBA00008179"/>
    </source>
</evidence>
<keyword evidence="6" id="KW-0206">Cytoskeleton</keyword>
<dbReference type="InterPro" id="IPR024957">
    <property type="entry name" value="Cep57_MT-bd_dom"/>
</dbReference>
<evidence type="ECO:0000256" key="4">
    <source>
        <dbReference type="ARBA" id="ARBA00022701"/>
    </source>
</evidence>
<feature type="compositionally biased region" description="Low complexity" evidence="10">
    <location>
        <begin position="436"/>
        <end position="447"/>
    </location>
</feature>
<evidence type="ECO:0000256" key="5">
    <source>
        <dbReference type="ARBA" id="ARBA00023054"/>
    </source>
</evidence>
<gene>
    <name evidence="13" type="primary">CEP57L1</name>
</gene>
<dbReference type="Proteomes" id="UP000694569">
    <property type="component" value="Unplaced"/>
</dbReference>
<dbReference type="AlphaFoldDB" id="A0A8C5QRP4"/>
<evidence type="ECO:0000259" key="11">
    <source>
        <dbReference type="Pfam" id="PF06657"/>
    </source>
</evidence>
<dbReference type="Pfam" id="PF14073">
    <property type="entry name" value="Cep57_CLD"/>
    <property type="match status" value="1"/>
</dbReference>
<accession>A0A8C5QRP4</accession>
<dbReference type="OrthoDB" id="76453at2759"/>
<evidence type="ECO:0000256" key="6">
    <source>
        <dbReference type="ARBA" id="ARBA00023212"/>
    </source>
</evidence>
<dbReference type="GO" id="GO:0043015">
    <property type="term" value="F:gamma-tubulin binding"/>
    <property type="evidence" value="ECO:0007669"/>
    <property type="project" value="InterPro"/>
</dbReference>